<reference evidence="1" key="1">
    <citation type="journal article" date="2014" name="Front. Microbiol.">
        <title>High frequency of phylogenetically diverse reductive dehalogenase-homologous genes in deep subseafloor sedimentary metagenomes.</title>
        <authorList>
            <person name="Kawai M."/>
            <person name="Futagami T."/>
            <person name="Toyoda A."/>
            <person name="Takaki Y."/>
            <person name="Nishi S."/>
            <person name="Hori S."/>
            <person name="Arai W."/>
            <person name="Tsubouchi T."/>
            <person name="Morono Y."/>
            <person name="Uchiyama I."/>
            <person name="Ito T."/>
            <person name="Fujiyama A."/>
            <person name="Inagaki F."/>
            <person name="Takami H."/>
        </authorList>
    </citation>
    <scope>NUCLEOTIDE SEQUENCE</scope>
    <source>
        <strain evidence="1">Expedition CK06-06</strain>
    </source>
</reference>
<organism evidence="1">
    <name type="scientific">marine sediment metagenome</name>
    <dbReference type="NCBI Taxonomy" id="412755"/>
    <lineage>
        <taxon>unclassified sequences</taxon>
        <taxon>metagenomes</taxon>
        <taxon>ecological metagenomes</taxon>
    </lineage>
</organism>
<dbReference type="Gene3D" id="2.130.10.10">
    <property type="entry name" value="YVTN repeat-like/Quinoprotein amine dehydrogenase"/>
    <property type="match status" value="1"/>
</dbReference>
<dbReference type="EMBL" id="BARS01033734">
    <property type="protein sequence ID" value="GAG27852.1"/>
    <property type="molecule type" value="Genomic_DNA"/>
</dbReference>
<comment type="caution">
    <text evidence="1">The sequence shown here is derived from an EMBL/GenBank/DDBJ whole genome shotgun (WGS) entry which is preliminary data.</text>
</comment>
<protein>
    <submittedName>
        <fullName evidence="1">Uncharacterized protein</fullName>
    </submittedName>
</protein>
<feature type="non-terminal residue" evidence="1">
    <location>
        <position position="260"/>
    </location>
</feature>
<dbReference type="InterPro" id="IPR011047">
    <property type="entry name" value="Quinoprotein_ADH-like_sf"/>
</dbReference>
<dbReference type="InterPro" id="IPR015943">
    <property type="entry name" value="WD40/YVTN_repeat-like_dom_sf"/>
</dbReference>
<dbReference type="AlphaFoldDB" id="X0WXB9"/>
<name>X0WXB9_9ZZZZ</name>
<proteinExistence type="predicted"/>
<feature type="non-terminal residue" evidence="1">
    <location>
        <position position="1"/>
    </location>
</feature>
<dbReference type="SUPFAM" id="SSF50998">
    <property type="entry name" value="Quinoprotein alcohol dehydrogenase-like"/>
    <property type="match status" value="1"/>
</dbReference>
<sequence length="260" mass="29021">AEDTHQATVEECLRALAPNGVLLMRSGDQWQRTVKPWPAEMDDWTHYFHGPDGNPTGDDQLVAPPQRLQWLGGPGWSRHHDHMASMTSLVSASGRVFYILDEGSRASIQLPSHWRLIARDAFNGTILWKRDIPEWASKEFGLKSGPAHLLRRLVAVGRHLYVTLGIDAPTMILDAANGETLATCEGSEYTREIVVVDDTVLLVVGHEKSRLPDFRRVGTYVWSNTRASNMGWGWHGAARTIVACDAISGKRRWQVQLPVA</sequence>
<gene>
    <name evidence="1" type="ORF">S01H1_52203</name>
</gene>
<accession>X0WXB9</accession>
<evidence type="ECO:0000313" key="1">
    <source>
        <dbReference type="EMBL" id="GAG27852.1"/>
    </source>
</evidence>